<evidence type="ECO:0000313" key="3">
    <source>
        <dbReference type="EMBL" id="CAB4993629.1"/>
    </source>
</evidence>
<dbReference type="InterPro" id="IPR041669">
    <property type="entry name" value="TetR_C_15"/>
</dbReference>
<dbReference type="Pfam" id="PF17918">
    <property type="entry name" value="TetR_C_15"/>
    <property type="match status" value="1"/>
</dbReference>
<keyword evidence="1" id="KW-0238">DNA-binding</keyword>
<dbReference type="PRINTS" id="PR00455">
    <property type="entry name" value="HTHTETR"/>
</dbReference>
<dbReference type="PANTHER" id="PTHR30055:SF226">
    <property type="entry name" value="HTH-TYPE TRANSCRIPTIONAL REGULATOR PKSA"/>
    <property type="match status" value="1"/>
</dbReference>
<dbReference type="PROSITE" id="PS50977">
    <property type="entry name" value="HTH_TETR_2"/>
    <property type="match status" value="1"/>
</dbReference>
<dbReference type="InterPro" id="IPR001647">
    <property type="entry name" value="HTH_TetR"/>
</dbReference>
<dbReference type="Gene3D" id="1.10.357.10">
    <property type="entry name" value="Tetracycline Repressor, domain 2"/>
    <property type="match status" value="1"/>
</dbReference>
<sequence>MGPTVRHSRHMVRTPVQDRSRRTVEKILDAAVGVLADDGVTAFTTGTIAARAHVNIATLYAYFPDKGAVLCALAERHDDARAAFMEKRLEALTSIDWHEWLETTVAAMADFRVTHPGDIALRRVLTSSPELRDIGVNSTARKAERAVRFLLITNPDLPADKAARIAHVTVLASIEVLDCACSSGQVDRALQGELIDMLTSYLGPHLGDRALV</sequence>
<dbReference type="SUPFAM" id="SSF46689">
    <property type="entry name" value="Homeodomain-like"/>
    <property type="match status" value="1"/>
</dbReference>
<dbReference type="GO" id="GO:0000976">
    <property type="term" value="F:transcription cis-regulatory region binding"/>
    <property type="evidence" value="ECO:0007669"/>
    <property type="project" value="TreeGrafter"/>
</dbReference>
<dbReference type="EMBL" id="CAFBOZ010000017">
    <property type="protein sequence ID" value="CAB4993629.1"/>
    <property type="molecule type" value="Genomic_DNA"/>
</dbReference>
<gene>
    <name evidence="3" type="ORF">UFOPK3992_00207</name>
</gene>
<dbReference type="InterPro" id="IPR050109">
    <property type="entry name" value="HTH-type_TetR-like_transc_reg"/>
</dbReference>
<dbReference type="PANTHER" id="PTHR30055">
    <property type="entry name" value="HTH-TYPE TRANSCRIPTIONAL REGULATOR RUTR"/>
    <property type="match status" value="1"/>
</dbReference>
<dbReference type="InterPro" id="IPR009057">
    <property type="entry name" value="Homeodomain-like_sf"/>
</dbReference>
<organism evidence="3">
    <name type="scientific">freshwater metagenome</name>
    <dbReference type="NCBI Taxonomy" id="449393"/>
    <lineage>
        <taxon>unclassified sequences</taxon>
        <taxon>metagenomes</taxon>
        <taxon>ecological metagenomes</taxon>
    </lineage>
</organism>
<dbReference type="InterPro" id="IPR023772">
    <property type="entry name" value="DNA-bd_HTH_TetR-type_CS"/>
</dbReference>
<feature type="domain" description="HTH tetR-type" evidence="2">
    <location>
        <begin position="21"/>
        <end position="81"/>
    </location>
</feature>
<evidence type="ECO:0000256" key="1">
    <source>
        <dbReference type="ARBA" id="ARBA00023125"/>
    </source>
</evidence>
<proteinExistence type="predicted"/>
<reference evidence="3" key="1">
    <citation type="submission" date="2020-05" db="EMBL/GenBank/DDBJ databases">
        <authorList>
            <person name="Chiriac C."/>
            <person name="Salcher M."/>
            <person name="Ghai R."/>
            <person name="Kavagutti S V."/>
        </authorList>
    </citation>
    <scope>NUCLEOTIDE SEQUENCE</scope>
</reference>
<dbReference type="PROSITE" id="PS01081">
    <property type="entry name" value="HTH_TETR_1"/>
    <property type="match status" value="1"/>
</dbReference>
<accession>A0A6J7NS86</accession>
<name>A0A6J7NS86_9ZZZZ</name>
<dbReference type="AlphaFoldDB" id="A0A6J7NS86"/>
<protein>
    <submittedName>
        <fullName evidence="3">Unannotated protein</fullName>
    </submittedName>
</protein>
<dbReference type="Pfam" id="PF00440">
    <property type="entry name" value="TetR_N"/>
    <property type="match status" value="1"/>
</dbReference>
<evidence type="ECO:0000259" key="2">
    <source>
        <dbReference type="PROSITE" id="PS50977"/>
    </source>
</evidence>
<dbReference type="GO" id="GO:0003700">
    <property type="term" value="F:DNA-binding transcription factor activity"/>
    <property type="evidence" value="ECO:0007669"/>
    <property type="project" value="TreeGrafter"/>
</dbReference>